<sequence length="283" mass="28830">MTRSHLRHPAATTATTAVVLALTTALAGCSGGSDDDATATPSTSATPTATPTTAAPAERPAAGACYDLGFEEALAPTTTSEAVDCAADHTAQTYAVGQLATYADGHLLAVDDPAVQAGLGATCRSSLAEYVGGDTDTLRLSVLRAVWFSPSIEASDAGEDWYRCDVIAVVDDATLGTLPPTMEGALAGDGLDSLGLCGTAAPGADGFRRIACGLEHTWRAIDVVDLGSSYPGEDAASSAGSAQCQSAAGELAADVLDYEWGYEWPTQEQWDAGQTYGLCWAPA</sequence>
<keyword evidence="2" id="KW-1185">Reference proteome</keyword>
<evidence type="ECO:0000313" key="2">
    <source>
        <dbReference type="Proteomes" id="UP001261666"/>
    </source>
</evidence>
<proteinExistence type="predicted"/>
<gene>
    <name evidence="1" type="ORF">QE364_001534</name>
</gene>
<evidence type="ECO:0000313" key="1">
    <source>
        <dbReference type="EMBL" id="MDR6209834.1"/>
    </source>
</evidence>
<organism evidence="1 2">
    <name type="scientific">Nocardioides zeae</name>
    <dbReference type="NCBI Taxonomy" id="1457234"/>
    <lineage>
        <taxon>Bacteria</taxon>
        <taxon>Bacillati</taxon>
        <taxon>Actinomycetota</taxon>
        <taxon>Actinomycetes</taxon>
        <taxon>Propionibacteriales</taxon>
        <taxon>Nocardioidaceae</taxon>
        <taxon>Nocardioides</taxon>
    </lineage>
</organism>
<protein>
    <submittedName>
        <fullName evidence="1">Uncharacterized protein</fullName>
    </submittedName>
</protein>
<comment type="caution">
    <text evidence="1">The sequence shown here is derived from an EMBL/GenBank/DDBJ whole genome shotgun (WGS) entry which is preliminary data.</text>
</comment>
<name>A0ACC6IGM2_9ACTN</name>
<dbReference type="Proteomes" id="UP001261666">
    <property type="component" value="Unassembled WGS sequence"/>
</dbReference>
<reference evidence="1" key="1">
    <citation type="submission" date="2023-08" db="EMBL/GenBank/DDBJ databases">
        <title>Functional and genomic diversity of the sorghum phyllosphere microbiome.</title>
        <authorList>
            <person name="Shade A."/>
        </authorList>
    </citation>
    <scope>NUCLEOTIDE SEQUENCE</scope>
    <source>
        <strain evidence="1">SORGH_AS_0885</strain>
    </source>
</reference>
<accession>A0ACC6IGM2</accession>
<dbReference type="EMBL" id="JAVIZJ010000003">
    <property type="protein sequence ID" value="MDR6209834.1"/>
    <property type="molecule type" value="Genomic_DNA"/>
</dbReference>